<dbReference type="AlphaFoldDB" id="A0A0D7WTZ5"/>
<comment type="caution">
    <text evidence="1">The sequence shown here is derived from an EMBL/GenBank/DDBJ whole genome shotgun (WGS) entry which is preliminary data.</text>
</comment>
<proteinExistence type="predicted"/>
<dbReference type="Proteomes" id="UP000032534">
    <property type="component" value="Unassembled WGS sequence"/>
</dbReference>
<gene>
    <name evidence="1" type="ORF">QD47_26950</name>
</gene>
<accession>A0A0D7WTZ5</accession>
<dbReference type="PATRIC" id="fig|159743.3.peg.5997"/>
<organism evidence="1 2">
    <name type="scientific">Paenibacillus terrae</name>
    <dbReference type="NCBI Taxonomy" id="159743"/>
    <lineage>
        <taxon>Bacteria</taxon>
        <taxon>Bacillati</taxon>
        <taxon>Bacillota</taxon>
        <taxon>Bacilli</taxon>
        <taxon>Bacillales</taxon>
        <taxon>Paenibacillaceae</taxon>
        <taxon>Paenibacillus</taxon>
    </lineage>
</organism>
<evidence type="ECO:0000313" key="2">
    <source>
        <dbReference type="Proteomes" id="UP000032534"/>
    </source>
</evidence>
<sequence>MKPIQFYKTQKWEPLFIHYFYKHNNKKIRAILSKSAKNPGCYQVTTFTFSSRTDMFIPWSDYIRDSLRACLRQLNTEGYTRELQKRFDLFENPENFVPTPIRDMNLKQRQEERMARFFGLDILK</sequence>
<dbReference type="OrthoDB" id="9954237at2"/>
<reference evidence="1 2" key="1">
    <citation type="submission" date="2014-11" db="EMBL/GenBank/DDBJ databases">
        <title>Draft Genome Sequences of Paenibacillus polymyxa NRRL B-30509 and Paenibacillus terrae NRRL B-30644, Strains from a Poultry Environment that Produce Tridecaptin A and Paenicidins.</title>
        <authorList>
            <person name="van Belkum M.J."/>
            <person name="Lohans C.T."/>
            <person name="Vederas J.C."/>
        </authorList>
    </citation>
    <scope>NUCLEOTIDE SEQUENCE [LARGE SCALE GENOMIC DNA]</scope>
    <source>
        <strain evidence="1 2">NRRL B-30644</strain>
    </source>
</reference>
<dbReference type="EMBL" id="JTHP01000099">
    <property type="protein sequence ID" value="KJD42651.1"/>
    <property type="molecule type" value="Genomic_DNA"/>
</dbReference>
<protein>
    <submittedName>
        <fullName evidence="1">Uncharacterized protein</fullName>
    </submittedName>
</protein>
<name>A0A0D7WTZ5_9BACL</name>
<evidence type="ECO:0000313" key="1">
    <source>
        <dbReference type="EMBL" id="KJD42651.1"/>
    </source>
</evidence>
<dbReference type="RefSeq" id="WP_044649014.1">
    <property type="nucleotide sequence ID" value="NZ_JTHP01000099.1"/>
</dbReference>
<keyword evidence="2" id="KW-1185">Reference proteome</keyword>